<dbReference type="OrthoDB" id="9800872at2"/>
<evidence type="ECO:0000313" key="2">
    <source>
        <dbReference type="EMBL" id="SFH89482.1"/>
    </source>
</evidence>
<dbReference type="PANTHER" id="PTHR43031:SF16">
    <property type="entry name" value="OXIDOREDUCTASE"/>
    <property type="match status" value="1"/>
</dbReference>
<proteinExistence type="predicted"/>
<dbReference type="PANTHER" id="PTHR43031">
    <property type="entry name" value="FAD-DEPENDENT OXIDOREDUCTASE"/>
    <property type="match status" value="1"/>
</dbReference>
<dbReference type="GO" id="GO:0016740">
    <property type="term" value="F:transferase activity"/>
    <property type="evidence" value="ECO:0007669"/>
    <property type="project" value="UniProtKB-KW"/>
</dbReference>
<dbReference type="Proteomes" id="UP000198668">
    <property type="component" value="Unassembled WGS sequence"/>
</dbReference>
<evidence type="ECO:0000313" key="3">
    <source>
        <dbReference type="Proteomes" id="UP000198668"/>
    </source>
</evidence>
<keyword evidence="2" id="KW-0808">Transferase</keyword>
<dbReference type="InterPro" id="IPR001763">
    <property type="entry name" value="Rhodanese-like_dom"/>
</dbReference>
<evidence type="ECO:0000259" key="1">
    <source>
        <dbReference type="PROSITE" id="PS50206"/>
    </source>
</evidence>
<accession>A0A1I3DRZ9</accession>
<dbReference type="InterPro" id="IPR036873">
    <property type="entry name" value="Rhodanese-like_dom_sf"/>
</dbReference>
<organism evidence="2 3">
    <name type="scientific">Pisciglobus halotolerans</name>
    <dbReference type="NCBI Taxonomy" id="745365"/>
    <lineage>
        <taxon>Bacteria</taxon>
        <taxon>Bacillati</taxon>
        <taxon>Bacillota</taxon>
        <taxon>Bacilli</taxon>
        <taxon>Lactobacillales</taxon>
        <taxon>Carnobacteriaceae</taxon>
    </lineage>
</organism>
<gene>
    <name evidence="2" type="ORF">SAMN04489868_15010</name>
</gene>
<dbReference type="PROSITE" id="PS50206">
    <property type="entry name" value="RHODANESE_3"/>
    <property type="match status" value="2"/>
</dbReference>
<dbReference type="InterPro" id="IPR050229">
    <property type="entry name" value="GlpE_sulfurtransferase"/>
</dbReference>
<dbReference type="EMBL" id="FOQE01000050">
    <property type="protein sequence ID" value="SFH89482.1"/>
    <property type="molecule type" value="Genomic_DNA"/>
</dbReference>
<keyword evidence="3" id="KW-1185">Reference proteome</keyword>
<name>A0A1I3DRZ9_9LACT</name>
<dbReference type="AlphaFoldDB" id="A0A1I3DRZ9"/>
<dbReference type="Pfam" id="PF00581">
    <property type="entry name" value="Rhodanese"/>
    <property type="match status" value="2"/>
</dbReference>
<sequence>MKKINYKEINDQQLIDVRPQHDYQAGHISKSLNLNPGNFKKYAAYYIDLSKPIIFIVGSEDKDKLEKLSEVANELGITQLDGYLLIDEVPEEIFQTTETIPAGDFLNKSDDFILLDVRHPDEITRSAPEKNLVNIPFEELVDNYQSLDTSKQIYTLCGSGNRSTAAASFLESKGFDPKVIEGGMKAIQEVKFNN</sequence>
<dbReference type="SUPFAM" id="SSF52821">
    <property type="entry name" value="Rhodanese/Cell cycle control phosphatase"/>
    <property type="match status" value="2"/>
</dbReference>
<dbReference type="RefSeq" id="WP_052181862.1">
    <property type="nucleotide sequence ID" value="NZ_FOQE01000050.1"/>
</dbReference>
<reference evidence="2 3" key="1">
    <citation type="submission" date="2016-10" db="EMBL/GenBank/DDBJ databases">
        <authorList>
            <person name="de Groot N.N."/>
        </authorList>
    </citation>
    <scope>NUCLEOTIDE SEQUENCE [LARGE SCALE GENOMIC DNA]</scope>
    <source>
        <strain evidence="2 3">DSM 27630</strain>
    </source>
</reference>
<feature type="domain" description="Rhodanese" evidence="1">
    <location>
        <begin position="8"/>
        <end position="55"/>
    </location>
</feature>
<dbReference type="Gene3D" id="3.40.250.10">
    <property type="entry name" value="Rhodanese-like domain"/>
    <property type="match status" value="2"/>
</dbReference>
<protein>
    <submittedName>
        <fullName evidence="2">Rhodanese-related sulfurtransferase</fullName>
    </submittedName>
</protein>
<dbReference type="CDD" id="cd00158">
    <property type="entry name" value="RHOD"/>
    <property type="match status" value="2"/>
</dbReference>
<dbReference type="SMART" id="SM00450">
    <property type="entry name" value="RHOD"/>
    <property type="match status" value="1"/>
</dbReference>
<feature type="domain" description="Rhodanese" evidence="1">
    <location>
        <begin position="108"/>
        <end position="189"/>
    </location>
</feature>